<evidence type="ECO:0000256" key="5">
    <source>
        <dbReference type="SAM" id="MobiDB-lite"/>
    </source>
</evidence>
<feature type="transmembrane region" description="Helical" evidence="6">
    <location>
        <begin position="1008"/>
        <end position="1027"/>
    </location>
</feature>
<feature type="transmembrane region" description="Helical" evidence="6">
    <location>
        <begin position="397"/>
        <end position="420"/>
    </location>
</feature>
<dbReference type="Proteomes" id="UP000245956">
    <property type="component" value="Unassembled WGS sequence"/>
</dbReference>
<gene>
    <name evidence="8" type="ORF">PCL_06499</name>
</gene>
<keyword evidence="8" id="KW-0687">Ribonucleoprotein</keyword>
<evidence type="ECO:0000256" key="1">
    <source>
        <dbReference type="ARBA" id="ARBA00004141"/>
    </source>
</evidence>
<dbReference type="GO" id="GO:0005840">
    <property type="term" value="C:ribosome"/>
    <property type="evidence" value="ECO:0007669"/>
    <property type="project" value="UniProtKB-KW"/>
</dbReference>
<feature type="transmembrane region" description="Helical" evidence="6">
    <location>
        <begin position="906"/>
        <end position="923"/>
    </location>
</feature>
<accession>A0A2U3EMV4</accession>
<keyword evidence="2 6" id="KW-0812">Transmembrane</keyword>
<feature type="region of interest" description="Disordered" evidence="5">
    <location>
        <begin position="164"/>
        <end position="240"/>
    </location>
</feature>
<feature type="compositionally biased region" description="Polar residues" evidence="5">
    <location>
        <begin position="206"/>
        <end position="222"/>
    </location>
</feature>
<feature type="region of interest" description="Disordered" evidence="5">
    <location>
        <begin position="97"/>
        <end position="137"/>
    </location>
</feature>
<dbReference type="InterPro" id="IPR052430">
    <property type="entry name" value="IVT-Associated"/>
</dbReference>
<feature type="transmembrane region" description="Helical" evidence="6">
    <location>
        <begin position="495"/>
        <end position="513"/>
    </location>
</feature>
<feature type="compositionally biased region" description="Low complexity" evidence="5">
    <location>
        <begin position="167"/>
        <end position="181"/>
    </location>
</feature>
<name>A0A2U3EMV4_PURLI</name>
<feature type="compositionally biased region" description="Polar residues" evidence="5">
    <location>
        <begin position="13"/>
        <end position="22"/>
    </location>
</feature>
<feature type="domain" description="Integral membrane bound transporter" evidence="7">
    <location>
        <begin position="930"/>
        <end position="1065"/>
    </location>
</feature>
<dbReference type="Pfam" id="PF13515">
    <property type="entry name" value="FUSC_2"/>
    <property type="match status" value="1"/>
</dbReference>
<proteinExistence type="predicted"/>
<evidence type="ECO:0000313" key="8">
    <source>
        <dbReference type="EMBL" id="PWI75841.1"/>
    </source>
</evidence>
<sequence>MKATRGALRNLVNEDSQPSSDNLPGEYDLHLLKPRGTAATAMRYEGDCEWARGIIRGGAAGLRSGLVGLSAPGQGEATSTPSDGSFKLLQRHCKTAGGSFASSPTPALAPAPAPADPSHHPQSYYYPTVPDPRRIIPGSSHAARAIERFAQSPSCTCTRAARQHTTASAVSDSRLSRSSALPRDDSASRPASVSSQRQAGQDLHGCNQTSATTETLRSTPDNETLPGNARAQHRPRSRLDIRRHELQRNICVGRLAALASLQAKCTSPDSKLRNGTFIIPSTGERSRRQFTLRASSDVTPNGNGYGHAAATPPGSGGGAVQNTVNNIKRRVFEAYDWVNSDAGHQVLKCTLAYLLGSLGTFWPALSNFLGHRDGKHIVATLTVYFHPARTAGSMLEAVLIAIVAVAYAETVSVLSMAAAIASRKSTGSTIPAHVIVLLIFVGGGLGFVGWVKQRLNQPLVNTASTLASMAIITVITKEQSVQDGYFSGDKILQVLKMLLLGISFTVAVNLLVWRVSARHNLRRSIVTASACLSDKISYITKGFLNGSDEEVNSLDYSKMRDRYNSTYSRMSESLREAKLEYYFLGREKVYKLDKKLYKSVEALSAAIGGLRSALNTQLTLLKEAPSSGDRTGSISSILPPVFSPRTTRAVSGFFDEDREPLSVIEEDDDEARGLVQSQSDPSLHKCPAFRAPSEIFALFMALLGPSMKSLAYTLSEILRESPFDPEDMNRVTTNDQLRESLRDAISLYNNARGNALQELYKNIELGRSRSEKIQADIEEVAAACGHFSFTLMAVADELDSYLDVVEDLQHVTETQDRSWDFLKVWNYWSPFRRKGHQADPEYEALLRKKPQPVKKSAVPKGIPESMVKRRDSFNWDAAPESSTLVRRISEKILTIMRFFAREDVTFGIKVGIGAVLWAMFAFIHETRPMYQHWRGEWGLLSYMIVVGMTTGASNTTSTARLIGTIIGATCAVVSWLVSQGNAYVLALFGWLVACWNFYLILVLKNAPLGRISLLAYNVIVLYAYSLSQDVDDDDDDEGGKNPLIFDITYHRVVAVVLGILWGMIICRLLWPISGRLKFKEGLSVLYLQLGLIWKRGPLGVLLDSNNTKDYLQEEEQTALRRYAFKLESLRNSAKSEFELRGPFPHEAYGRVMHSTKHILDGFYAMRLITQRRLTLSAGERALLAFTADERVRLCQRICHIFEVLASSLMLEYPLTDAIPTIESTKDRLLGKIYRFRKDHMEAGLRGGGGQAEGGGGAGAGGGDDGAGEAPRTDGVVAVETDYALLYAYTLVTAQVAEELKNVQNEIEALFGVLHPEELLLEYT</sequence>
<feature type="transmembrane region" description="Helical" evidence="6">
    <location>
        <begin position="959"/>
        <end position="977"/>
    </location>
</feature>
<dbReference type="GO" id="GO:0016020">
    <property type="term" value="C:membrane"/>
    <property type="evidence" value="ECO:0007669"/>
    <property type="project" value="UniProtKB-SubCell"/>
</dbReference>
<keyword evidence="3 6" id="KW-1133">Transmembrane helix</keyword>
<evidence type="ECO:0000256" key="4">
    <source>
        <dbReference type="ARBA" id="ARBA00023136"/>
    </source>
</evidence>
<evidence type="ECO:0000256" key="2">
    <source>
        <dbReference type="ARBA" id="ARBA00022692"/>
    </source>
</evidence>
<evidence type="ECO:0000313" key="9">
    <source>
        <dbReference type="Proteomes" id="UP000245956"/>
    </source>
</evidence>
<feature type="transmembrane region" description="Helical" evidence="6">
    <location>
        <begin position="432"/>
        <end position="451"/>
    </location>
</feature>
<dbReference type="EMBL" id="LCWV01000002">
    <property type="protein sequence ID" value="PWI75841.1"/>
    <property type="molecule type" value="Genomic_DNA"/>
</dbReference>
<feature type="region of interest" description="Disordered" evidence="5">
    <location>
        <begin position="297"/>
        <end position="319"/>
    </location>
</feature>
<evidence type="ECO:0000256" key="6">
    <source>
        <dbReference type="SAM" id="Phobius"/>
    </source>
</evidence>
<keyword evidence="4 6" id="KW-0472">Membrane</keyword>
<protein>
    <submittedName>
        <fullName evidence="8">60S ribosomal protein L19</fullName>
    </submittedName>
</protein>
<feature type="transmembrane region" description="Helical" evidence="6">
    <location>
        <begin position="935"/>
        <end position="952"/>
    </location>
</feature>
<feature type="transmembrane region" description="Helical" evidence="6">
    <location>
        <begin position="458"/>
        <end position="475"/>
    </location>
</feature>
<dbReference type="PANTHER" id="PTHR47804">
    <property type="entry name" value="60S RIBOSOMAL PROTEIN L19"/>
    <property type="match status" value="1"/>
</dbReference>
<feature type="transmembrane region" description="Helical" evidence="6">
    <location>
        <begin position="1047"/>
        <end position="1070"/>
    </location>
</feature>
<organism evidence="8 9">
    <name type="scientific">Purpureocillium lilacinum</name>
    <name type="common">Paecilomyces lilacinus</name>
    <dbReference type="NCBI Taxonomy" id="33203"/>
    <lineage>
        <taxon>Eukaryota</taxon>
        <taxon>Fungi</taxon>
        <taxon>Dikarya</taxon>
        <taxon>Ascomycota</taxon>
        <taxon>Pezizomycotina</taxon>
        <taxon>Sordariomycetes</taxon>
        <taxon>Hypocreomycetidae</taxon>
        <taxon>Hypocreales</taxon>
        <taxon>Ophiocordycipitaceae</taxon>
        <taxon>Purpureocillium</taxon>
    </lineage>
</organism>
<evidence type="ECO:0000259" key="7">
    <source>
        <dbReference type="Pfam" id="PF13515"/>
    </source>
</evidence>
<feature type="region of interest" description="Disordered" evidence="5">
    <location>
        <begin position="1"/>
        <end position="24"/>
    </location>
</feature>
<dbReference type="PANTHER" id="PTHR47804:SF1">
    <property type="entry name" value="DUF2421 DOMAIN-CONTAINING PROTEIN"/>
    <property type="match status" value="1"/>
</dbReference>
<reference evidence="8 9" key="1">
    <citation type="journal article" date="2016" name="Front. Microbiol.">
        <title>Genome and transcriptome sequences reveal the specific parasitism of the nematophagous Purpureocillium lilacinum 36-1.</title>
        <authorList>
            <person name="Xie J."/>
            <person name="Li S."/>
            <person name="Mo C."/>
            <person name="Xiao X."/>
            <person name="Peng D."/>
            <person name="Wang G."/>
            <person name="Xiao Y."/>
        </authorList>
    </citation>
    <scope>NUCLEOTIDE SEQUENCE [LARGE SCALE GENOMIC DNA]</scope>
    <source>
        <strain evidence="8 9">36-1</strain>
    </source>
</reference>
<keyword evidence="8" id="KW-0689">Ribosomal protein</keyword>
<feature type="compositionally biased region" description="Gly residues" evidence="5">
    <location>
        <begin position="1244"/>
        <end position="1264"/>
    </location>
</feature>
<dbReference type="InterPro" id="IPR049453">
    <property type="entry name" value="Memb_transporter_dom"/>
</dbReference>
<comment type="subcellular location">
    <subcellularLocation>
        <location evidence="1">Membrane</location>
        <topology evidence="1">Multi-pass membrane protein</topology>
    </subcellularLocation>
</comment>
<comment type="caution">
    <text evidence="8">The sequence shown here is derived from an EMBL/GenBank/DDBJ whole genome shotgun (WGS) entry which is preliminary data.</text>
</comment>
<feature type="region of interest" description="Disordered" evidence="5">
    <location>
        <begin position="1244"/>
        <end position="1271"/>
    </location>
</feature>
<feature type="transmembrane region" description="Helical" evidence="6">
    <location>
        <begin position="983"/>
        <end position="1001"/>
    </location>
</feature>
<evidence type="ECO:0000256" key="3">
    <source>
        <dbReference type="ARBA" id="ARBA00022989"/>
    </source>
</evidence>